<sequence length="165" mass="18106">MSGRVAELVWRFAAIAGARKAMRQMTDAHEVELIETLPGRAPAVLPSGKRVASVSLNWEVAAVVVDERAFLEWVRRTRPDEVIESVRESYRRYVLEAAVRAGEEPPGVHLRERVLSVTTSFAKGGLAEITRALEAGDVGWDELLNVPEPTDLPPRLPPDSATSPS</sequence>
<dbReference type="Proteomes" id="UP000468735">
    <property type="component" value="Unassembled WGS sequence"/>
</dbReference>
<evidence type="ECO:0000256" key="1">
    <source>
        <dbReference type="SAM" id="MobiDB-lite"/>
    </source>
</evidence>
<feature type="region of interest" description="Disordered" evidence="1">
    <location>
        <begin position="146"/>
        <end position="165"/>
    </location>
</feature>
<reference evidence="2 3" key="1">
    <citation type="submission" date="2019-09" db="EMBL/GenBank/DDBJ databases">
        <title>Actinomadura physcomitrii sp. nov., a novel actinomycete isolated from moss [Physcomitrium sphaericum (Ludw) Fuernr].</title>
        <authorList>
            <person name="Zhuang X."/>
            <person name="Liu C."/>
        </authorList>
    </citation>
    <scope>NUCLEOTIDE SEQUENCE [LARGE SCALE GENOMIC DNA]</scope>
    <source>
        <strain evidence="2 3">HMC1</strain>
    </source>
</reference>
<protein>
    <submittedName>
        <fullName evidence="2">Uncharacterized protein</fullName>
    </submittedName>
</protein>
<proteinExistence type="predicted"/>
<gene>
    <name evidence="2" type="ORF">F8566_30000</name>
</gene>
<comment type="caution">
    <text evidence="2">The sequence shown here is derived from an EMBL/GenBank/DDBJ whole genome shotgun (WGS) entry which is preliminary data.</text>
</comment>
<dbReference type="RefSeq" id="WP_151565194.1">
    <property type="nucleotide sequence ID" value="NZ_WBMT01000015.1"/>
</dbReference>
<dbReference type="EMBL" id="WBMT01000015">
    <property type="protein sequence ID" value="KAB2344826.1"/>
    <property type="molecule type" value="Genomic_DNA"/>
</dbReference>
<dbReference type="AlphaFoldDB" id="A0A6H9YVV2"/>
<accession>A0A6H9YVV2</accession>
<organism evidence="2 3">
    <name type="scientific">Actinomadura rudentiformis</name>
    <dbReference type="NCBI Taxonomy" id="359158"/>
    <lineage>
        <taxon>Bacteria</taxon>
        <taxon>Bacillati</taxon>
        <taxon>Actinomycetota</taxon>
        <taxon>Actinomycetes</taxon>
        <taxon>Streptosporangiales</taxon>
        <taxon>Thermomonosporaceae</taxon>
        <taxon>Actinomadura</taxon>
    </lineage>
</organism>
<name>A0A6H9YVV2_9ACTN</name>
<keyword evidence="3" id="KW-1185">Reference proteome</keyword>
<evidence type="ECO:0000313" key="3">
    <source>
        <dbReference type="Proteomes" id="UP000468735"/>
    </source>
</evidence>
<dbReference type="OrthoDB" id="4194229at2"/>
<evidence type="ECO:0000313" key="2">
    <source>
        <dbReference type="EMBL" id="KAB2344826.1"/>
    </source>
</evidence>